<dbReference type="Proteomes" id="UP001501319">
    <property type="component" value="Unassembled WGS sequence"/>
</dbReference>
<organism evidence="1 2">
    <name type="scientific">Kribbella alba</name>
    <dbReference type="NCBI Taxonomy" id="190197"/>
    <lineage>
        <taxon>Bacteria</taxon>
        <taxon>Bacillati</taxon>
        <taxon>Actinomycetota</taxon>
        <taxon>Actinomycetes</taxon>
        <taxon>Propionibacteriales</taxon>
        <taxon>Kribbellaceae</taxon>
        <taxon>Kribbella</taxon>
    </lineage>
</organism>
<keyword evidence="2" id="KW-1185">Reference proteome</keyword>
<comment type="caution">
    <text evidence="1">The sequence shown here is derived from an EMBL/GenBank/DDBJ whole genome shotgun (WGS) entry which is preliminary data.</text>
</comment>
<gene>
    <name evidence="1" type="ORF">GCM10009744_16130</name>
</gene>
<protein>
    <submittedName>
        <fullName evidence="1">Uncharacterized protein</fullName>
    </submittedName>
</protein>
<proteinExistence type="predicted"/>
<sequence length="72" mass="7685">MLNVDRAQGERWDRFGGVHVGQPDLVQGAVGVPHHQGIGIQRLQNPQHIGQLAARQPVADDDTVADITGAEA</sequence>
<reference evidence="1 2" key="1">
    <citation type="journal article" date="2019" name="Int. J. Syst. Evol. Microbiol.">
        <title>The Global Catalogue of Microorganisms (GCM) 10K type strain sequencing project: providing services to taxonomists for standard genome sequencing and annotation.</title>
        <authorList>
            <consortium name="The Broad Institute Genomics Platform"/>
            <consortium name="The Broad Institute Genome Sequencing Center for Infectious Disease"/>
            <person name="Wu L."/>
            <person name="Ma J."/>
        </authorList>
    </citation>
    <scope>NUCLEOTIDE SEQUENCE [LARGE SCALE GENOMIC DNA]</scope>
    <source>
        <strain evidence="1 2">JCM 14306</strain>
    </source>
</reference>
<name>A0ABN2F3F3_9ACTN</name>
<evidence type="ECO:0000313" key="2">
    <source>
        <dbReference type="Proteomes" id="UP001501319"/>
    </source>
</evidence>
<dbReference type="EMBL" id="BAAANE010000004">
    <property type="protein sequence ID" value="GAA1628964.1"/>
    <property type="molecule type" value="Genomic_DNA"/>
</dbReference>
<evidence type="ECO:0000313" key="1">
    <source>
        <dbReference type="EMBL" id="GAA1628964.1"/>
    </source>
</evidence>
<accession>A0ABN2F3F3</accession>